<dbReference type="CDD" id="cd06251">
    <property type="entry name" value="M14_ASTE_ASPA-like"/>
    <property type="match status" value="1"/>
</dbReference>
<comment type="cofactor">
    <cofactor evidence="1">
        <name>Zn(2+)</name>
        <dbReference type="ChEBI" id="CHEBI:29105"/>
    </cofactor>
</comment>
<keyword evidence="7" id="KW-1185">Reference proteome</keyword>
<dbReference type="PIRSF" id="PIRSF039012">
    <property type="entry name" value="ASP"/>
    <property type="match status" value="1"/>
</dbReference>
<evidence type="ECO:0000259" key="5">
    <source>
        <dbReference type="Pfam" id="PF24827"/>
    </source>
</evidence>
<keyword evidence="4" id="KW-0862">Zinc</keyword>
<keyword evidence="3" id="KW-0378">Hydrolase</keyword>
<dbReference type="EMBL" id="JAFREP010000013">
    <property type="protein sequence ID" value="MBO1319673.1"/>
    <property type="molecule type" value="Genomic_DNA"/>
</dbReference>
<evidence type="ECO:0000256" key="3">
    <source>
        <dbReference type="ARBA" id="ARBA00022801"/>
    </source>
</evidence>
<comment type="caution">
    <text evidence="6">The sequence shown here is derived from an EMBL/GenBank/DDBJ whole genome shotgun (WGS) entry which is preliminary data.</text>
</comment>
<evidence type="ECO:0000256" key="4">
    <source>
        <dbReference type="ARBA" id="ARBA00022833"/>
    </source>
</evidence>
<sequence>MTAAKETIETIRLTQELNLEELPHGCITRLKVVLSHDGMGQPVWVPVMVFRGEKPGPVFGITAALHGNEVNGIPVIHQLFQKLDRNLRGTVVAVPVTNVPGYNARTRTHTDGTDLNTIMPGRVDGNDAQVYAYRLSQRIVRHFNFLVDLHTASFGRINSLYVRADLSDEMTAKMAYLQRPQIILQNQPSDGTLRGHAMDLGIPAITVEIGNPHRFQPEFIRLSLSGLRAVLSEVGMVRKRHRSPGPPPVLCGNSYWIYADHGGLLEVFPNVKDDVEKGQVIARLTNVFGDVVREYRAPEDGIVIGKSVDPVGQTGARILHLGQKYTDHALQAFKKEIDVQSLGMPVDS</sequence>
<dbReference type="GO" id="GO:0016811">
    <property type="term" value="F:hydrolase activity, acting on carbon-nitrogen (but not peptide) bonds, in linear amides"/>
    <property type="evidence" value="ECO:0007669"/>
    <property type="project" value="InterPro"/>
</dbReference>
<evidence type="ECO:0000313" key="6">
    <source>
        <dbReference type="EMBL" id="MBO1319673.1"/>
    </source>
</evidence>
<dbReference type="SUPFAM" id="SSF53187">
    <property type="entry name" value="Zn-dependent exopeptidases"/>
    <property type="match status" value="1"/>
</dbReference>
<dbReference type="GO" id="GO:0016788">
    <property type="term" value="F:hydrolase activity, acting on ester bonds"/>
    <property type="evidence" value="ECO:0007669"/>
    <property type="project" value="InterPro"/>
</dbReference>
<reference evidence="6" key="1">
    <citation type="submission" date="2021-03" db="EMBL/GenBank/DDBJ databases">
        <authorList>
            <person name="Wang G."/>
        </authorList>
    </citation>
    <scope>NUCLEOTIDE SEQUENCE</scope>
    <source>
        <strain evidence="6">KCTC 12899</strain>
    </source>
</reference>
<gene>
    <name evidence="6" type="ORF">J3U88_14455</name>
</gene>
<name>A0A8J7QK55_9BACT</name>
<dbReference type="Gene3D" id="3.40.630.10">
    <property type="entry name" value="Zn peptidases"/>
    <property type="match status" value="1"/>
</dbReference>
<protein>
    <submittedName>
        <fullName evidence="6">Succinylglutamate desuccinylase/aspartoacylase family protein</fullName>
    </submittedName>
</protein>
<organism evidence="6 7">
    <name type="scientific">Acanthopleuribacter pedis</name>
    <dbReference type="NCBI Taxonomy" id="442870"/>
    <lineage>
        <taxon>Bacteria</taxon>
        <taxon>Pseudomonadati</taxon>
        <taxon>Acidobacteriota</taxon>
        <taxon>Holophagae</taxon>
        <taxon>Acanthopleuribacterales</taxon>
        <taxon>Acanthopleuribacteraceae</taxon>
        <taxon>Acanthopleuribacter</taxon>
    </lineage>
</organism>
<evidence type="ECO:0000256" key="1">
    <source>
        <dbReference type="ARBA" id="ARBA00001947"/>
    </source>
</evidence>
<keyword evidence="2" id="KW-0479">Metal-binding</keyword>
<dbReference type="RefSeq" id="WP_207859578.1">
    <property type="nucleotide sequence ID" value="NZ_JAFREP010000013.1"/>
</dbReference>
<dbReference type="InterPro" id="IPR043795">
    <property type="entry name" value="N-alpha-Ac-DABA-like"/>
</dbReference>
<dbReference type="InterPro" id="IPR053138">
    <property type="entry name" value="N-alpha-Ac-DABA_deacetylase"/>
</dbReference>
<dbReference type="AlphaFoldDB" id="A0A8J7QK55"/>
<dbReference type="GO" id="GO:0046872">
    <property type="term" value="F:metal ion binding"/>
    <property type="evidence" value="ECO:0007669"/>
    <property type="project" value="UniProtKB-KW"/>
</dbReference>
<dbReference type="InterPro" id="IPR055438">
    <property type="entry name" value="AstE_AspA_cat"/>
</dbReference>
<accession>A0A8J7QK55</accession>
<evidence type="ECO:0000256" key="2">
    <source>
        <dbReference type="ARBA" id="ARBA00022723"/>
    </source>
</evidence>
<dbReference type="PANTHER" id="PTHR37326:SF1">
    <property type="entry name" value="BLL3975 PROTEIN"/>
    <property type="match status" value="1"/>
</dbReference>
<dbReference type="Pfam" id="PF24827">
    <property type="entry name" value="AstE_AspA_cat"/>
    <property type="match status" value="1"/>
</dbReference>
<dbReference type="PANTHER" id="PTHR37326">
    <property type="entry name" value="BLL3975 PROTEIN"/>
    <property type="match status" value="1"/>
</dbReference>
<feature type="domain" description="Succinylglutamate desuccinylase/Aspartoacylase catalytic" evidence="5">
    <location>
        <begin position="58"/>
        <end position="232"/>
    </location>
</feature>
<evidence type="ECO:0000313" key="7">
    <source>
        <dbReference type="Proteomes" id="UP000664417"/>
    </source>
</evidence>
<proteinExistence type="predicted"/>
<dbReference type="Proteomes" id="UP000664417">
    <property type="component" value="Unassembled WGS sequence"/>
</dbReference>